<protein>
    <submittedName>
        <fullName evidence="1">Uncharacterized protein</fullName>
    </submittedName>
</protein>
<dbReference type="AlphaFoldDB" id="A0A392RR23"/>
<accession>A0A392RR23</accession>
<sequence length="56" mass="6074">EKRNEAGSGAFVAMVAERALQRSSSCPDSLGFTERSSQRTGRCWSLHGPKYSAVGR</sequence>
<proteinExistence type="predicted"/>
<reference evidence="1 2" key="1">
    <citation type="journal article" date="2018" name="Front. Plant Sci.">
        <title>Red Clover (Trifolium pratense) and Zigzag Clover (T. medium) - A Picture of Genomic Similarities and Differences.</title>
        <authorList>
            <person name="Dluhosova J."/>
            <person name="Istvanek J."/>
            <person name="Nedelnik J."/>
            <person name="Repkova J."/>
        </authorList>
    </citation>
    <scope>NUCLEOTIDE SEQUENCE [LARGE SCALE GENOMIC DNA]</scope>
    <source>
        <strain evidence="2">cv. 10/8</strain>
        <tissue evidence="1">Leaf</tissue>
    </source>
</reference>
<dbReference type="Proteomes" id="UP000265520">
    <property type="component" value="Unassembled WGS sequence"/>
</dbReference>
<name>A0A392RR23_9FABA</name>
<comment type="caution">
    <text evidence="1">The sequence shown here is derived from an EMBL/GenBank/DDBJ whole genome shotgun (WGS) entry which is preliminary data.</text>
</comment>
<organism evidence="1 2">
    <name type="scientific">Trifolium medium</name>
    <dbReference type="NCBI Taxonomy" id="97028"/>
    <lineage>
        <taxon>Eukaryota</taxon>
        <taxon>Viridiplantae</taxon>
        <taxon>Streptophyta</taxon>
        <taxon>Embryophyta</taxon>
        <taxon>Tracheophyta</taxon>
        <taxon>Spermatophyta</taxon>
        <taxon>Magnoliopsida</taxon>
        <taxon>eudicotyledons</taxon>
        <taxon>Gunneridae</taxon>
        <taxon>Pentapetalae</taxon>
        <taxon>rosids</taxon>
        <taxon>fabids</taxon>
        <taxon>Fabales</taxon>
        <taxon>Fabaceae</taxon>
        <taxon>Papilionoideae</taxon>
        <taxon>50 kb inversion clade</taxon>
        <taxon>NPAAA clade</taxon>
        <taxon>Hologalegina</taxon>
        <taxon>IRL clade</taxon>
        <taxon>Trifolieae</taxon>
        <taxon>Trifolium</taxon>
    </lineage>
</organism>
<dbReference type="EMBL" id="LXQA010253402">
    <property type="protein sequence ID" value="MCI38230.1"/>
    <property type="molecule type" value="Genomic_DNA"/>
</dbReference>
<evidence type="ECO:0000313" key="1">
    <source>
        <dbReference type="EMBL" id="MCI38230.1"/>
    </source>
</evidence>
<feature type="non-terminal residue" evidence="1">
    <location>
        <position position="1"/>
    </location>
</feature>
<keyword evidence="2" id="KW-1185">Reference proteome</keyword>
<evidence type="ECO:0000313" key="2">
    <source>
        <dbReference type="Proteomes" id="UP000265520"/>
    </source>
</evidence>